<dbReference type="EMBL" id="NTFS01000192">
    <property type="protein sequence ID" value="PAX52855.1"/>
    <property type="molecule type" value="Genomic_DNA"/>
</dbReference>
<evidence type="ECO:0000313" key="1">
    <source>
        <dbReference type="EMBL" id="PAX52855.1"/>
    </source>
</evidence>
<dbReference type="RefSeq" id="WP_095722837.1">
    <property type="nucleotide sequence ID" value="NZ_NTFS01000192.1"/>
</dbReference>
<sequence>MTIATRTDTTVAATVTQTSLVNALITAFTSAGFATAIDNYTSGTDRILVYKVDVDASKTFGSNFLRIRITSALQVLQQIMTGWNTTTKVATNGSTEVSMGTFVTTSSIQLVALSAGLEGKFVACTQGTVFMLLGLLIPSERPTWWDLNSWSWGFIFISTTLLALRSSTRFPYSSSEYEFLSSTRMSNFNPQTNRRDVLSGAVLLTSGNAGIAGKSSGDIGLGCGVGSARYDTLSFPPDTRQFLLINNTASGFAMRVQ</sequence>
<dbReference type="OrthoDB" id="514665at2"/>
<dbReference type="AlphaFoldDB" id="A0A2A2TGU4"/>
<evidence type="ECO:0000313" key="2">
    <source>
        <dbReference type="Proteomes" id="UP000218238"/>
    </source>
</evidence>
<reference evidence="1 2" key="1">
    <citation type="submission" date="2017-08" db="EMBL/GenBank/DDBJ databases">
        <title>Draft genome sequence of filamentous cyanobacterium Calothrix elsteri CCALA 953.</title>
        <authorList>
            <person name="Gagunashvili A.N."/>
            <person name="Elster J."/>
            <person name="Andresson O.S."/>
        </authorList>
    </citation>
    <scope>NUCLEOTIDE SEQUENCE [LARGE SCALE GENOMIC DNA]</scope>
    <source>
        <strain evidence="1 2">CCALA 953</strain>
    </source>
</reference>
<comment type="caution">
    <text evidence="1">The sequence shown here is derived from an EMBL/GenBank/DDBJ whole genome shotgun (WGS) entry which is preliminary data.</text>
</comment>
<name>A0A2A2TGU4_9CYAN</name>
<proteinExistence type="predicted"/>
<organism evidence="1 2">
    <name type="scientific">Brunnivagina elsteri CCALA 953</name>
    <dbReference type="NCBI Taxonomy" id="987040"/>
    <lineage>
        <taxon>Bacteria</taxon>
        <taxon>Bacillati</taxon>
        <taxon>Cyanobacteriota</taxon>
        <taxon>Cyanophyceae</taxon>
        <taxon>Nostocales</taxon>
        <taxon>Calotrichaceae</taxon>
        <taxon>Brunnivagina</taxon>
    </lineage>
</organism>
<dbReference type="Proteomes" id="UP000218238">
    <property type="component" value="Unassembled WGS sequence"/>
</dbReference>
<keyword evidence="2" id="KW-1185">Reference proteome</keyword>
<accession>A0A2A2TGU4</accession>
<gene>
    <name evidence="1" type="ORF">CK510_17000</name>
</gene>
<protein>
    <submittedName>
        <fullName evidence="1">Uncharacterized protein</fullName>
    </submittedName>
</protein>